<dbReference type="Proteomes" id="UP000518266">
    <property type="component" value="Unassembled WGS sequence"/>
</dbReference>
<reference evidence="2 3" key="1">
    <citation type="submission" date="2020-03" db="EMBL/GenBank/DDBJ databases">
        <title>Dissostichus mawsoni Genome sequencing and assembly.</title>
        <authorList>
            <person name="Park H."/>
        </authorList>
    </citation>
    <scope>NUCLEOTIDE SEQUENCE [LARGE SCALE GENOMIC DNA]</scope>
    <source>
        <strain evidence="2">DM0001</strain>
        <tissue evidence="2">Muscle</tissue>
    </source>
</reference>
<name>A0A7J5Y0K5_DISMA</name>
<dbReference type="AlphaFoldDB" id="A0A7J5Y0K5"/>
<dbReference type="EMBL" id="JAAKFY010000019">
    <property type="protein sequence ID" value="KAF3842369.1"/>
    <property type="molecule type" value="Genomic_DNA"/>
</dbReference>
<organism evidence="2 3">
    <name type="scientific">Dissostichus mawsoni</name>
    <name type="common">Antarctic cod</name>
    <dbReference type="NCBI Taxonomy" id="36200"/>
    <lineage>
        <taxon>Eukaryota</taxon>
        <taxon>Metazoa</taxon>
        <taxon>Chordata</taxon>
        <taxon>Craniata</taxon>
        <taxon>Vertebrata</taxon>
        <taxon>Euteleostomi</taxon>
        <taxon>Actinopterygii</taxon>
        <taxon>Neopterygii</taxon>
        <taxon>Teleostei</taxon>
        <taxon>Neoteleostei</taxon>
        <taxon>Acanthomorphata</taxon>
        <taxon>Eupercaria</taxon>
        <taxon>Perciformes</taxon>
        <taxon>Notothenioidei</taxon>
        <taxon>Nototheniidae</taxon>
        <taxon>Dissostichus</taxon>
    </lineage>
</organism>
<accession>A0A7J5Y0K5</accession>
<gene>
    <name evidence="2" type="ORF">F7725_024320</name>
</gene>
<evidence type="ECO:0000256" key="1">
    <source>
        <dbReference type="SAM" id="MobiDB-lite"/>
    </source>
</evidence>
<proteinExistence type="predicted"/>
<evidence type="ECO:0000313" key="2">
    <source>
        <dbReference type="EMBL" id="KAF3842369.1"/>
    </source>
</evidence>
<comment type="caution">
    <text evidence="2">The sequence shown here is derived from an EMBL/GenBank/DDBJ whole genome shotgun (WGS) entry which is preliminary data.</text>
</comment>
<feature type="region of interest" description="Disordered" evidence="1">
    <location>
        <begin position="54"/>
        <end position="74"/>
    </location>
</feature>
<evidence type="ECO:0000313" key="3">
    <source>
        <dbReference type="Proteomes" id="UP000518266"/>
    </source>
</evidence>
<protein>
    <submittedName>
        <fullName evidence="2">Uncharacterized protein</fullName>
    </submittedName>
</protein>
<sequence>MFILTPGLVSQALSLLESSLEPFAVKMYHSGYTGGDRQKLEADSDELIVAALGSPEGGGPHAVLDQSPLSGSRL</sequence>
<keyword evidence="3" id="KW-1185">Reference proteome</keyword>